<dbReference type="RefSeq" id="XP_033396975.1">
    <property type="nucleotide sequence ID" value="XM_033546240.1"/>
</dbReference>
<dbReference type="GO" id="GO:0016705">
    <property type="term" value="F:oxidoreductase activity, acting on paired donors, with incorporation or reduction of molecular oxygen"/>
    <property type="evidence" value="ECO:0007669"/>
    <property type="project" value="InterPro"/>
</dbReference>
<dbReference type="GO" id="GO:0009403">
    <property type="term" value="P:toxin biosynthetic process"/>
    <property type="evidence" value="ECO:0007669"/>
    <property type="project" value="UniProtKB-ARBA"/>
</dbReference>
<evidence type="ECO:0008006" key="17">
    <source>
        <dbReference type="Google" id="ProtNLM"/>
    </source>
</evidence>
<evidence type="ECO:0000256" key="4">
    <source>
        <dbReference type="ARBA" id="ARBA00022617"/>
    </source>
</evidence>
<comment type="similarity">
    <text evidence="3 13">Belongs to the cytochrome P450 family.</text>
</comment>
<dbReference type="OrthoDB" id="1470350at2759"/>
<dbReference type="GO" id="GO:0005506">
    <property type="term" value="F:iron ion binding"/>
    <property type="evidence" value="ECO:0007669"/>
    <property type="project" value="InterPro"/>
</dbReference>
<dbReference type="GO" id="GO:0020037">
    <property type="term" value="F:heme binding"/>
    <property type="evidence" value="ECO:0007669"/>
    <property type="project" value="InterPro"/>
</dbReference>
<evidence type="ECO:0000256" key="5">
    <source>
        <dbReference type="ARBA" id="ARBA00022692"/>
    </source>
</evidence>
<keyword evidence="8 13" id="KW-0560">Oxidoreductase</keyword>
<dbReference type="CDD" id="cd11058">
    <property type="entry name" value="CYP60B-like"/>
    <property type="match status" value="1"/>
</dbReference>
<evidence type="ECO:0000256" key="14">
    <source>
        <dbReference type="SAM" id="Phobius"/>
    </source>
</evidence>
<gene>
    <name evidence="15" type="ORF">K452DRAFT_359056</name>
</gene>
<keyword evidence="11 14" id="KW-0472">Membrane</keyword>
<evidence type="ECO:0000256" key="2">
    <source>
        <dbReference type="ARBA" id="ARBA00004167"/>
    </source>
</evidence>
<dbReference type="Pfam" id="PF00067">
    <property type="entry name" value="p450"/>
    <property type="match status" value="1"/>
</dbReference>
<dbReference type="GO" id="GO:0004497">
    <property type="term" value="F:monooxygenase activity"/>
    <property type="evidence" value="ECO:0007669"/>
    <property type="project" value="UniProtKB-KW"/>
</dbReference>
<dbReference type="EMBL" id="ML995487">
    <property type="protein sequence ID" value="KAF2141262.1"/>
    <property type="molecule type" value="Genomic_DNA"/>
</dbReference>
<feature type="transmembrane region" description="Helical" evidence="14">
    <location>
        <begin position="12"/>
        <end position="33"/>
    </location>
</feature>
<dbReference type="FunFam" id="1.10.630.10:FF:000047">
    <property type="entry name" value="Cytochrome P450 monooxygenase"/>
    <property type="match status" value="1"/>
</dbReference>
<dbReference type="PANTHER" id="PTHR24305:SF210">
    <property type="entry name" value="CYTOCHROME P450 MONOOXYGENASE ASQL-RELATED"/>
    <property type="match status" value="1"/>
</dbReference>
<dbReference type="PROSITE" id="PS00086">
    <property type="entry name" value="CYTOCHROME_P450"/>
    <property type="match status" value="1"/>
</dbReference>
<dbReference type="Proteomes" id="UP000799438">
    <property type="component" value="Unassembled WGS sequence"/>
</dbReference>
<evidence type="ECO:0000313" key="15">
    <source>
        <dbReference type="EMBL" id="KAF2141262.1"/>
    </source>
</evidence>
<keyword evidence="9 12" id="KW-0408">Iron</keyword>
<protein>
    <recommendedName>
        <fullName evidence="17">Cytochrome P450 monooxygenase</fullName>
    </recommendedName>
</protein>
<dbReference type="Gene3D" id="1.10.630.10">
    <property type="entry name" value="Cytochrome P450"/>
    <property type="match status" value="1"/>
</dbReference>
<organism evidence="15 16">
    <name type="scientific">Aplosporella prunicola CBS 121167</name>
    <dbReference type="NCBI Taxonomy" id="1176127"/>
    <lineage>
        <taxon>Eukaryota</taxon>
        <taxon>Fungi</taxon>
        <taxon>Dikarya</taxon>
        <taxon>Ascomycota</taxon>
        <taxon>Pezizomycotina</taxon>
        <taxon>Dothideomycetes</taxon>
        <taxon>Dothideomycetes incertae sedis</taxon>
        <taxon>Botryosphaeriales</taxon>
        <taxon>Aplosporellaceae</taxon>
        <taxon>Aplosporella</taxon>
    </lineage>
</organism>
<keyword evidence="5 14" id="KW-0812">Transmembrane</keyword>
<dbReference type="SUPFAM" id="SSF48264">
    <property type="entry name" value="Cytochrome P450"/>
    <property type="match status" value="1"/>
</dbReference>
<dbReference type="GO" id="GO:0016020">
    <property type="term" value="C:membrane"/>
    <property type="evidence" value="ECO:0007669"/>
    <property type="project" value="UniProtKB-SubCell"/>
</dbReference>
<dbReference type="InterPro" id="IPR036396">
    <property type="entry name" value="Cyt_P450_sf"/>
</dbReference>
<evidence type="ECO:0000256" key="11">
    <source>
        <dbReference type="ARBA" id="ARBA00023136"/>
    </source>
</evidence>
<keyword evidence="7 14" id="KW-1133">Transmembrane helix</keyword>
<dbReference type="PRINTS" id="PR00385">
    <property type="entry name" value="P450"/>
</dbReference>
<dbReference type="PANTHER" id="PTHR24305">
    <property type="entry name" value="CYTOCHROME P450"/>
    <property type="match status" value="1"/>
</dbReference>
<comment type="subcellular location">
    <subcellularLocation>
        <location evidence="2">Membrane</location>
        <topology evidence="2">Single-pass membrane protein</topology>
    </subcellularLocation>
</comment>
<evidence type="ECO:0000256" key="13">
    <source>
        <dbReference type="RuleBase" id="RU000461"/>
    </source>
</evidence>
<dbReference type="InterPro" id="IPR001128">
    <property type="entry name" value="Cyt_P450"/>
</dbReference>
<accession>A0A6A6BAI5</accession>
<sequence length="499" mass="57217">MLLAELNAHDMGFALLILAICYPLCVSIYNVFFHPLRNYPGPKLNAVTRLPWIISLWKGESAHYYRRLHEQYGEVVRVNSNELSYTNAAAWKDIYGHRTAGRESFEKDKTFLGSDLVGKNGITRTPGDANHARVRRIFAHAFSDRALKEQQTLLLEHVNQLVTNIEKLIDADAKVGISDLYNFTTFDIIGDLTFGEHLGLLQNNNYTPWVSAIFDNARLMVFGQIIRMYPRLDKVLQYFIPQHLKEQRKKQVKYTVERVSKRLAKQTDRPDIWTYVLKHNSKDEEPLTLPEMHSTASTLMIAGSETTATLLSGLTYLLLKNPHTLERLCNEIRGAFKSTDEMDMNSLARLEYLNGCLEEALRIYPPVSVGMPRLVPPRGGIVNGKMLPGGATVSVNNLAAYHSPANFHRPDDFIPERWLPDASPRFAADEKAVLQPFSFGPRNCLGKNLAYHEMRLIMSNLLYRFDFEALSPESENWMDQRIYLFYEKSKLMVKMKRRV</sequence>
<evidence type="ECO:0000256" key="8">
    <source>
        <dbReference type="ARBA" id="ARBA00023002"/>
    </source>
</evidence>
<dbReference type="GeneID" id="54303746"/>
<keyword evidence="10 13" id="KW-0503">Monooxygenase</keyword>
<name>A0A6A6BAI5_9PEZI</name>
<dbReference type="InterPro" id="IPR002401">
    <property type="entry name" value="Cyt_P450_E_grp-I"/>
</dbReference>
<evidence type="ECO:0000256" key="3">
    <source>
        <dbReference type="ARBA" id="ARBA00010617"/>
    </source>
</evidence>
<dbReference type="PRINTS" id="PR00463">
    <property type="entry name" value="EP450I"/>
</dbReference>
<evidence type="ECO:0000256" key="12">
    <source>
        <dbReference type="PIRSR" id="PIRSR602401-1"/>
    </source>
</evidence>
<evidence type="ECO:0000256" key="1">
    <source>
        <dbReference type="ARBA" id="ARBA00001971"/>
    </source>
</evidence>
<dbReference type="AlphaFoldDB" id="A0A6A6BAI5"/>
<dbReference type="InterPro" id="IPR017972">
    <property type="entry name" value="Cyt_P450_CS"/>
</dbReference>
<evidence type="ECO:0000313" key="16">
    <source>
        <dbReference type="Proteomes" id="UP000799438"/>
    </source>
</evidence>
<dbReference type="InterPro" id="IPR050121">
    <property type="entry name" value="Cytochrome_P450_monoxygenase"/>
</dbReference>
<evidence type="ECO:0000256" key="9">
    <source>
        <dbReference type="ARBA" id="ARBA00023004"/>
    </source>
</evidence>
<proteinExistence type="inferred from homology"/>
<feature type="binding site" description="axial binding residue" evidence="12">
    <location>
        <position position="444"/>
    </location>
    <ligand>
        <name>heme</name>
        <dbReference type="ChEBI" id="CHEBI:30413"/>
    </ligand>
    <ligandPart>
        <name>Fe</name>
        <dbReference type="ChEBI" id="CHEBI:18248"/>
    </ligandPart>
</feature>
<evidence type="ECO:0000256" key="6">
    <source>
        <dbReference type="ARBA" id="ARBA00022723"/>
    </source>
</evidence>
<keyword evidence="16" id="KW-1185">Reference proteome</keyword>
<keyword evidence="4 12" id="KW-0349">Heme</keyword>
<keyword evidence="6 12" id="KW-0479">Metal-binding</keyword>
<comment type="cofactor">
    <cofactor evidence="1 12">
        <name>heme</name>
        <dbReference type="ChEBI" id="CHEBI:30413"/>
    </cofactor>
</comment>
<evidence type="ECO:0000256" key="10">
    <source>
        <dbReference type="ARBA" id="ARBA00023033"/>
    </source>
</evidence>
<reference evidence="15" key="1">
    <citation type="journal article" date="2020" name="Stud. Mycol.">
        <title>101 Dothideomycetes genomes: a test case for predicting lifestyles and emergence of pathogens.</title>
        <authorList>
            <person name="Haridas S."/>
            <person name="Albert R."/>
            <person name="Binder M."/>
            <person name="Bloem J."/>
            <person name="Labutti K."/>
            <person name="Salamov A."/>
            <person name="Andreopoulos B."/>
            <person name="Baker S."/>
            <person name="Barry K."/>
            <person name="Bills G."/>
            <person name="Bluhm B."/>
            <person name="Cannon C."/>
            <person name="Castanera R."/>
            <person name="Culley D."/>
            <person name="Daum C."/>
            <person name="Ezra D."/>
            <person name="Gonzalez J."/>
            <person name="Henrissat B."/>
            <person name="Kuo A."/>
            <person name="Liang C."/>
            <person name="Lipzen A."/>
            <person name="Lutzoni F."/>
            <person name="Magnuson J."/>
            <person name="Mondo S."/>
            <person name="Nolan M."/>
            <person name="Ohm R."/>
            <person name="Pangilinan J."/>
            <person name="Park H.-J."/>
            <person name="Ramirez L."/>
            <person name="Alfaro M."/>
            <person name="Sun H."/>
            <person name="Tritt A."/>
            <person name="Yoshinaga Y."/>
            <person name="Zwiers L.-H."/>
            <person name="Turgeon B."/>
            <person name="Goodwin S."/>
            <person name="Spatafora J."/>
            <person name="Crous P."/>
            <person name="Grigoriev I."/>
        </authorList>
    </citation>
    <scope>NUCLEOTIDE SEQUENCE</scope>
    <source>
        <strain evidence="15">CBS 121167</strain>
    </source>
</reference>
<evidence type="ECO:0000256" key="7">
    <source>
        <dbReference type="ARBA" id="ARBA00022989"/>
    </source>
</evidence>